<keyword evidence="3" id="KW-1185">Reference proteome</keyword>
<comment type="caution">
    <text evidence="2">The sequence shown here is derived from an EMBL/GenBank/DDBJ whole genome shotgun (WGS) entry which is preliminary data.</text>
</comment>
<dbReference type="AlphaFoldDB" id="A0A5A7PIK9"/>
<reference evidence="3" key="1">
    <citation type="journal article" date="2019" name="Curr. Biol.">
        <title>Genome Sequence of Striga asiatica Provides Insight into the Evolution of Plant Parasitism.</title>
        <authorList>
            <person name="Yoshida S."/>
            <person name="Kim S."/>
            <person name="Wafula E.K."/>
            <person name="Tanskanen J."/>
            <person name="Kim Y.M."/>
            <person name="Honaas L."/>
            <person name="Yang Z."/>
            <person name="Spallek T."/>
            <person name="Conn C.E."/>
            <person name="Ichihashi Y."/>
            <person name="Cheong K."/>
            <person name="Cui S."/>
            <person name="Der J.P."/>
            <person name="Gundlach H."/>
            <person name="Jiao Y."/>
            <person name="Hori C."/>
            <person name="Ishida J.K."/>
            <person name="Kasahara H."/>
            <person name="Kiba T."/>
            <person name="Kim M.S."/>
            <person name="Koo N."/>
            <person name="Laohavisit A."/>
            <person name="Lee Y.H."/>
            <person name="Lumba S."/>
            <person name="McCourt P."/>
            <person name="Mortimer J.C."/>
            <person name="Mutuku J.M."/>
            <person name="Nomura T."/>
            <person name="Sasaki-Sekimoto Y."/>
            <person name="Seto Y."/>
            <person name="Wang Y."/>
            <person name="Wakatake T."/>
            <person name="Sakakibara H."/>
            <person name="Demura T."/>
            <person name="Yamaguchi S."/>
            <person name="Yoneyama K."/>
            <person name="Manabe R.I."/>
            <person name="Nelson D.C."/>
            <person name="Schulman A.H."/>
            <person name="Timko M.P."/>
            <person name="dePamphilis C.W."/>
            <person name="Choi D."/>
            <person name="Shirasu K."/>
        </authorList>
    </citation>
    <scope>NUCLEOTIDE SEQUENCE [LARGE SCALE GENOMIC DNA]</scope>
    <source>
        <strain evidence="3">cv. UVA1</strain>
    </source>
</reference>
<name>A0A5A7PIK9_STRAF</name>
<dbReference type="EMBL" id="BKCP01004616">
    <property type="protein sequence ID" value="GER32564.1"/>
    <property type="molecule type" value="Genomic_DNA"/>
</dbReference>
<dbReference type="Proteomes" id="UP000325081">
    <property type="component" value="Unassembled WGS sequence"/>
</dbReference>
<gene>
    <name evidence="2" type="ORF">STAS_08644</name>
</gene>
<sequence>MAPIRLSLVDVSHSAEAELKQESIFCLLRQTDRHIAAAFRQQPPVSRPPSGHRSIVAQPPPPVPAQPPPPIISSPVSARRRFSAPCCSLSQLAVAIKTSQTCRAPPSTPRLWQRRGVA</sequence>
<evidence type="ECO:0000313" key="3">
    <source>
        <dbReference type="Proteomes" id="UP000325081"/>
    </source>
</evidence>
<evidence type="ECO:0000313" key="2">
    <source>
        <dbReference type="EMBL" id="GER32564.1"/>
    </source>
</evidence>
<accession>A0A5A7PIK9</accession>
<feature type="region of interest" description="Disordered" evidence="1">
    <location>
        <begin position="41"/>
        <end position="76"/>
    </location>
</feature>
<organism evidence="2 3">
    <name type="scientific">Striga asiatica</name>
    <name type="common">Asiatic witchweed</name>
    <name type="synonym">Buchnera asiatica</name>
    <dbReference type="NCBI Taxonomy" id="4170"/>
    <lineage>
        <taxon>Eukaryota</taxon>
        <taxon>Viridiplantae</taxon>
        <taxon>Streptophyta</taxon>
        <taxon>Embryophyta</taxon>
        <taxon>Tracheophyta</taxon>
        <taxon>Spermatophyta</taxon>
        <taxon>Magnoliopsida</taxon>
        <taxon>eudicotyledons</taxon>
        <taxon>Gunneridae</taxon>
        <taxon>Pentapetalae</taxon>
        <taxon>asterids</taxon>
        <taxon>lamiids</taxon>
        <taxon>Lamiales</taxon>
        <taxon>Orobanchaceae</taxon>
        <taxon>Buchnereae</taxon>
        <taxon>Striga</taxon>
    </lineage>
</organism>
<evidence type="ECO:0000256" key="1">
    <source>
        <dbReference type="SAM" id="MobiDB-lite"/>
    </source>
</evidence>
<feature type="compositionally biased region" description="Pro residues" evidence="1">
    <location>
        <begin position="58"/>
        <end position="72"/>
    </location>
</feature>
<protein>
    <submittedName>
        <fullName evidence="2">Uncharacterized protein</fullName>
    </submittedName>
</protein>
<proteinExistence type="predicted"/>